<sequence>MLAASKRLVEAVASKYRGVGPEGVQVIDEVYFVSAAYGFQPGVKVAEAAETLIPTGQSGNWAGDKDGLSSANEEIKKDNKISLGELRLSPGYVTCANMNDNFSDGWWKGSYDAGKLVEDMDSCGTRNTVGDCIEKTDIPYQRVPDDKHCWRKKRSWGRRLNQVFGTKCSGG</sequence>
<dbReference type="AlphaFoldDB" id="A0AAV1GM50"/>
<organism evidence="1 2">
    <name type="scientific">Xyrichtys novacula</name>
    <name type="common">Pearly razorfish</name>
    <name type="synonym">Hemipteronotus novacula</name>
    <dbReference type="NCBI Taxonomy" id="13765"/>
    <lineage>
        <taxon>Eukaryota</taxon>
        <taxon>Metazoa</taxon>
        <taxon>Chordata</taxon>
        <taxon>Craniata</taxon>
        <taxon>Vertebrata</taxon>
        <taxon>Euteleostomi</taxon>
        <taxon>Actinopterygii</taxon>
        <taxon>Neopterygii</taxon>
        <taxon>Teleostei</taxon>
        <taxon>Neoteleostei</taxon>
        <taxon>Acanthomorphata</taxon>
        <taxon>Eupercaria</taxon>
        <taxon>Labriformes</taxon>
        <taxon>Labridae</taxon>
        <taxon>Xyrichtys</taxon>
    </lineage>
</organism>
<evidence type="ECO:0000313" key="1">
    <source>
        <dbReference type="EMBL" id="CAJ1074340.1"/>
    </source>
</evidence>
<accession>A0AAV1GM50</accession>
<evidence type="ECO:0000313" key="2">
    <source>
        <dbReference type="Proteomes" id="UP001178508"/>
    </source>
</evidence>
<name>A0AAV1GM50_XYRNO</name>
<dbReference type="Proteomes" id="UP001178508">
    <property type="component" value="Chromosome 15"/>
</dbReference>
<reference evidence="1" key="1">
    <citation type="submission" date="2023-08" db="EMBL/GenBank/DDBJ databases">
        <authorList>
            <person name="Alioto T."/>
            <person name="Alioto T."/>
            <person name="Gomez Garrido J."/>
        </authorList>
    </citation>
    <scope>NUCLEOTIDE SEQUENCE</scope>
</reference>
<keyword evidence="2" id="KW-1185">Reference proteome</keyword>
<dbReference type="EMBL" id="OY660878">
    <property type="protein sequence ID" value="CAJ1074340.1"/>
    <property type="molecule type" value="Genomic_DNA"/>
</dbReference>
<proteinExistence type="predicted"/>
<gene>
    <name evidence="1" type="ORF">XNOV1_A027614</name>
</gene>
<protein>
    <submittedName>
        <fullName evidence="1">Uncharacterized protein</fullName>
    </submittedName>
</protein>